<dbReference type="Proteomes" id="UP000766609">
    <property type="component" value="Unassembled WGS sequence"/>
</dbReference>
<protein>
    <recommendedName>
        <fullName evidence="3">2-C-methyl-D-erythritol 4-phosphate cytidylyltransferase</fullName>
        <ecNumber evidence="3">2.7.7.60</ecNumber>
    </recommendedName>
    <alternativeName>
        <fullName evidence="3">4-diphosphocytidyl-2C-methyl-D-erythritol synthase</fullName>
    </alternativeName>
    <alternativeName>
        <fullName evidence="3">MEP cytidylyltransferase</fullName>
        <shortName evidence="3">MCT</shortName>
    </alternativeName>
</protein>
<dbReference type="SUPFAM" id="SSF53448">
    <property type="entry name" value="Nucleotide-diphospho-sugar transferases"/>
    <property type="match status" value="1"/>
</dbReference>
<keyword evidence="2 3" id="KW-0548">Nucleotidyltransferase</keyword>
<feature type="site" description="Positions MEP for the nucleophilic attack" evidence="3">
    <location>
        <position position="153"/>
    </location>
</feature>
<evidence type="ECO:0000313" key="5">
    <source>
        <dbReference type="Proteomes" id="UP000766609"/>
    </source>
</evidence>
<sequence length="227" mass="25508">MQKAAVLVAGGRGTRMGAPISKQYLPIAGLPILMHTLSVFHQVDSAIELILVIPKDDFAYWNELCQKFQFRIPHQLVAGGNSRFQSVKNGISAISFEEGLVAIHDGVRPFVNESVIQESFDKAAETGSAVAVIALKDSIRKLTDDGKNFYQERQYYRLVQTPQTFDLKRIRKAFQVTELPQFTDDATVYEHQGWEVTLISGNPDNIKITTPEDMDYAAYLAERRNGR</sequence>
<feature type="site" description="Transition state stabilizer" evidence="3">
    <location>
        <position position="22"/>
    </location>
</feature>
<evidence type="ECO:0000256" key="3">
    <source>
        <dbReference type="HAMAP-Rule" id="MF_00108"/>
    </source>
</evidence>
<organism evidence="4 5">
    <name type="scientific">Algoriphagus marincola</name>
    <dbReference type="NCBI Taxonomy" id="264027"/>
    <lineage>
        <taxon>Bacteria</taxon>
        <taxon>Pseudomonadati</taxon>
        <taxon>Bacteroidota</taxon>
        <taxon>Cytophagia</taxon>
        <taxon>Cytophagales</taxon>
        <taxon>Cyclobacteriaceae</taxon>
        <taxon>Algoriphagus</taxon>
    </lineage>
</organism>
<dbReference type="InterPro" id="IPR029044">
    <property type="entry name" value="Nucleotide-diphossugar_trans"/>
</dbReference>
<comment type="function">
    <text evidence="3">Catalyzes the formation of 4-diphosphocytidyl-2-C-methyl-D-erythritol from CTP and 2-C-methyl-D-erythritol 4-phosphate (MEP).</text>
</comment>
<dbReference type="InterPro" id="IPR001228">
    <property type="entry name" value="IspD"/>
</dbReference>
<reference evidence="4 5" key="1">
    <citation type="submission" date="2021-06" db="EMBL/GenBank/DDBJ databases">
        <title>44 bacteria genomes isolated from Dapeng, Shenzhen.</title>
        <authorList>
            <person name="Zheng W."/>
            <person name="Yu S."/>
            <person name="Huang Y."/>
        </authorList>
    </citation>
    <scope>NUCLEOTIDE SEQUENCE [LARGE SCALE GENOMIC DNA]</scope>
    <source>
        <strain evidence="4 5">DP5N14-6</strain>
    </source>
</reference>
<dbReference type="InterPro" id="IPR050088">
    <property type="entry name" value="IspD/TarI_cytidylyltransf_bact"/>
</dbReference>
<dbReference type="HAMAP" id="MF_00108">
    <property type="entry name" value="IspD"/>
    <property type="match status" value="1"/>
</dbReference>
<name>A0ABS7N7S2_9BACT</name>
<dbReference type="CDD" id="cd02516">
    <property type="entry name" value="CDP-ME_synthetase"/>
    <property type="match status" value="1"/>
</dbReference>
<comment type="catalytic activity">
    <reaction evidence="3">
        <text>2-C-methyl-D-erythritol 4-phosphate + CTP + H(+) = 4-CDP-2-C-methyl-D-erythritol + diphosphate</text>
        <dbReference type="Rhea" id="RHEA:13429"/>
        <dbReference type="ChEBI" id="CHEBI:15378"/>
        <dbReference type="ChEBI" id="CHEBI:33019"/>
        <dbReference type="ChEBI" id="CHEBI:37563"/>
        <dbReference type="ChEBI" id="CHEBI:57823"/>
        <dbReference type="ChEBI" id="CHEBI:58262"/>
        <dbReference type="EC" id="2.7.7.60"/>
    </reaction>
</comment>
<accession>A0ABS7N7S2</accession>
<comment type="caution">
    <text evidence="4">The sequence shown here is derived from an EMBL/GenBank/DDBJ whole genome shotgun (WGS) entry which is preliminary data.</text>
</comment>
<dbReference type="NCBIfam" id="TIGR00453">
    <property type="entry name" value="ispD"/>
    <property type="match status" value="1"/>
</dbReference>
<dbReference type="RefSeq" id="WP_222584689.1">
    <property type="nucleotide sequence ID" value="NZ_JAHVHP010000002.1"/>
</dbReference>
<comment type="similarity">
    <text evidence="3">Belongs to the IspD/TarI cytidylyltransferase family. IspD subfamily.</text>
</comment>
<keyword evidence="5" id="KW-1185">Reference proteome</keyword>
<proteinExistence type="inferred from homology"/>
<dbReference type="InterPro" id="IPR034683">
    <property type="entry name" value="IspD/TarI"/>
</dbReference>
<comment type="pathway">
    <text evidence="3">Isoprenoid biosynthesis; isopentenyl diphosphate biosynthesis via DXP pathway; isopentenyl diphosphate from 1-deoxy-D-xylulose 5-phosphate: step 2/6.</text>
</comment>
<keyword evidence="3" id="KW-0414">Isoprene biosynthesis</keyword>
<dbReference type="GO" id="GO:0050518">
    <property type="term" value="F:2-C-methyl-D-erythritol 4-phosphate cytidylyltransferase activity"/>
    <property type="evidence" value="ECO:0007669"/>
    <property type="project" value="UniProtKB-EC"/>
</dbReference>
<evidence type="ECO:0000256" key="2">
    <source>
        <dbReference type="ARBA" id="ARBA00022695"/>
    </source>
</evidence>
<evidence type="ECO:0000313" key="4">
    <source>
        <dbReference type="EMBL" id="MBY5952383.1"/>
    </source>
</evidence>
<dbReference type="PANTHER" id="PTHR32125">
    <property type="entry name" value="2-C-METHYL-D-ERYTHRITOL 4-PHOSPHATE CYTIDYLYLTRANSFERASE, CHLOROPLASTIC"/>
    <property type="match status" value="1"/>
</dbReference>
<evidence type="ECO:0000256" key="1">
    <source>
        <dbReference type="ARBA" id="ARBA00022679"/>
    </source>
</evidence>
<dbReference type="NCBIfam" id="NF001186">
    <property type="entry name" value="PRK00155.2-3"/>
    <property type="match status" value="1"/>
</dbReference>
<dbReference type="EC" id="2.7.7.60" evidence="3"/>
<feature type="site" description="Transition state stabilizer" evidence="3">
    <location>
        <position position="15"/>
    </location>
</feature>
<dbReference type="Pfam" id="PF01128">
    <property type="entry name" value="IspD"/>
    <property type="match status" value="1"/>
</dbReference>
<gene>
    <name evidence="3" type="primary">ispD</name>
    <name evidence="4" type="ORF">KUV23_15455</name>
</gene>
<dbReference type="Gene3D" id="3.90.550.10">
    <property type="entry name" value="Spore Coat Polysaccharide Biosynthesis Protein SpsA, Chain A"/>
    <property type="match status" value="1"/>
</dbReference>
<keyword evidence="1 3" id="KW-0808">Transferase</keyword>
<feature type="site" description="Positions MEP for the nucleophilic attack" evidence="3">
    <location>
        <position position="207"/>
    </location>
</feature>
<dbReference type="EMBL" id="JAHVHP010000002">
    <property type="protein sequence ID" value="MBY5952383.1"/>
    <property type="molecule type" value="Genomic_DNA"/>
</dbReference>
<dbReference type="PANTHER" id="PTHR32125:SF4">
    <property type="entry name" value="2-C-METHYL-D-ERYTHRITOL 4-PHOSPHATE CYTIDYLYLTRANSFERASE, CHLOROPLASTIC"/>
    <property type="match status" value="1"/>
</dbReference>